<dbReference type="Gene3D" id="2.130.10.10">
    <property type="entry name" value="YVTN repeat-like/Quinoprotein amine dehydrogenase"/>
    <property type="match status" value="2"/>
</dbReference>
<feature type="compositionally biased region" description="Pro residues" evidence="1">
    <location>
        <begin position="34"/>
        <end position="56"/>
    </location>
</feature>
<feature type="region of interest" description="Disordered" evidence="1">
    <location>
        <begin position="1"/>
        <end position="117"/>
    </location>
</feature>
<gene>
    <name evidence="3" type="ORF">VXC91_17285</name>
</gene>
<evidence type="ECO:0000256" key="1">
    <source>
        <dbReference type="SAM" id="MobiDB-lite"/>
    </source>
</evidence>
<sequence>MTQPPDQPPQGGFGAPQSPPPQGGFGAPQDPQQATPPPPAQPPAPPQPGYGPPQQPGPYAQPQQPGPYAQPGYGPPQQPGPYAPPQPGYGCPQQPPRFPGAPTPPPGGGSKNPFKGRPAVAVGAAVAALLVIGGTVYAVSGSGGDKKPTAEKSGQATPSAAASTPVDPGDGTGDGAEDPENLNEGRKAGESKVLWYKEAPDAPGSGADAPSMWITDKAVVKAAYKQVFAYDVGDGDPAWEPISFPQKICAVTPHKTADDEVVVAYMSGISENAKCNRLQQIDLGTGTLGWKAQVADGALFDSTLSVDLSVTGKTLMVGRSQSGTAYDIGTGKKLWDKREYTGACFPTAFAGGAKLISVASCAAGSSKAHDEVQELDPTTGKAKWTRPIPTGWKVARAFSVDPVVLYLTNDDKKAVAISTLKNDGTPRSDVHSKDSFAPECGWAALSRDLQGCTGAVADANTLYLPTEAKSGPNEVVAFNLDTGKEKWRVKSPADRTMLPLRTDGTHLIAYVEPSYSAGGQVVSIATSGGSHTATRLLQNPSGAAQIESGFYAKAIDYVDGRFYISTTRLSGNNQSKEKLMLAYGK</sequence>
<organism evidence="3 4">
    <name type="scientific">Streptomyces chiangmaiensis</name>
    <dbReference type="NCBI Taxonomy" id="766497"/>
    <lineage>
        <taxon>Bacteria</taxon>
        <taxon>Bacillati</taxon>
        <taxon>Actinomycetota</taxon>
        <taxon>Actinomycetes</taxon>
        <taxon>Kitasatosporales</taxon>
        <taxon>Streptomycetaceae</taxon>
        <taxon>Streptomyces</taxon>
    </lineage>
</organism>
<dbReference type="SMART" id="SM00564">
    <property type="entry name" value="PQQ"/>
    <property type="match status" value="3"/>
</dbReference>
<dbReference type="PANTHER" id="PTHR34512:SF30">
    <property type="entry name" value="OUTER MEMBRANE PROTEIN ASSEMBLY FACTOR BAMB"/>
    <property type="match status" value="1"/>
</dbReference>
<dbReference type="PANTHER" id="PTHR34512">
    <property type="entry name" value="CELL SURFACE PROTEIN"/>
    <property type="match status" value="1"/>
</dbReference>
<evidence type="ECO:0000313" key="3">
    <source>
        <dbReference type="EMBL" id="MED7823690.1"/>
    </source>
</evidence>
<feature type="compositionally biased region" description="Low complexity" evidence="1">
    <location>
        <begin position="57"/>
        <end position="72"/>
    </location>
</feature>
<reference evidence="3" key="1">
    <citation type="submission" date="2024-01" db="EMBL/GenBank/DDBJ databases">
        <title>First draft genome sequence data of TA4-1, the type strain of Gram-positive actinobacterium Streptomyces chiangmaiensis.</title>
        <authorList>
            <person name="Yasawong M."/>
            <person name="Nantapong N."/>
        </authorList>
    </citation>
    <scope>NUCLEOTIDE SEQUENCE</scope>
    <source>
        <strain evidence="3">TA4-1</strain>
    </source>
</reference>
<evidence type="ECO:0000313" key="4">
    <source>
        <dbReference type="Proteomes" id="UP001333996"/>
    </source>
</evidence>
<dbReference type="Pfam" id="PF13360">
    <property type="entry name" value="PQQ_2"/>
    <property type="match status" value="1"/>
</dbReference>
<feature type="compositionally biased region" description="Polar residues" evidence="1">
    <location>
        <begin position="152"/>
        <end position="162"/>
    </location>
</feature>
<keyword evidence="4" id="KW-1185">Reference proteome</keyword>
<proteinExistence type="predicted"/>
<name>A0ABU7FID9_9ACTN</name>
<dbReference type="InterPro" id="IPR011047">
    <property type="entry name" value="Quinoprotein_ADH-like_sf"/>
</dbReference>
<dbReference type="InterPro" id="IPR015943">
    <property type="entry name" value="WD40/YVTN_repeat-like_dom_sf"/>
</dbReference>
<dbReference type="InterPro" id="IPR018391">
    <property type="entry name" value="PQQ_b-propeller_rpt"/>
</dbReference>
<dbReference type="SUPFAM" id="SSF50998">
    <property type="entry name" value="Quinoprotein alcohol dehydrogenase-like"/>
    <property type="match status" value="1"/>
</dbReference>
<comment type="caution">
    <text evidence="3">The sequence shown here is derived from an EMBL/GenBank/DDBJ whole genome shotgun (WGS) entry which is preliminary data.</text>
</comment>
<dbReference type="InterPro" id="IPR002372">
    <property type="entry name" value="PQQ_rpt_dom"/>
</dbReference>
<dbReference type="EMBL" id="JAYWVC010000050">
    <property type="protein sequence ID" value="MED7823690.1"/>
    <property type="molecule type" value="Genomic_DNA"/>
</dbReference>
<feature type="domain" description="Pyrrolo-quinoline quinone repeat" evidence="2">
    <location>
        <begin position="276"/>
        <end position="488"/>
    </location>
</feature>
<evidence type="ECO:0000259" key="2">
    <source>
        <dbReference type="Pfam" id="PF13360"/>
    </source>
</evidence>
<protein>
    <submittedName>
        <fullName evidence="3">PQQ-binding-like beta-propeller repeat protein</fullName>
    </submittedName>
</protein>
<feature type="compositionally biased region" description="Pro residues" evidence="1">
    <location>
        <begin position="73"/>
        <end position="107"/>
    </location>
</feature>
<accession>A0ABU7FID9</accession>
<dbReference type="RefSeq" id="WP_329508153.1">
    <property type="nucleotide sequence ID" value="NZ_BAAAYZ010000078.1"/>
</dbReference>
<feature type="region of interest" description="Disordered" evidence="1">
    <location>
        <begin position="140"/>
        <end position="187"/>
    </location>
</feature>
<dbReference type="Proteomes" id="UP001333996">
    <property type="component" value="Unassembled WGS sequence"/>
</dbReference>